<dbReference type="GO" id="GO:0000976">
    <property type="term" value="F:transcription cis-regulatory region binding"/>
    <property type="evidence" value="ECO:0007669"/>
    <property type="project" value="TreeGrafter"/>
</dbReference>
<dbReference type="GO" id="GO:0003700">
    <property type="term" value="F:DNA-binding transcription factor activity"/>
    <property type="evidence" value="ECO:0007669"/>
    <property type="project" value="TreeGrafter"/>
</dbReference>
<name>H5XD68_9PSEU</name>
<organism evidence="5 6">
    <name type="scientific">Saccharomonospora cyanea NA-134</name>
    <dbReference type="NCBI Taxonomy" id="882082"/>
    <lineage>
        <taxon>Bacteria</taxon>
        <taxon>Bacillati</taxon>
        <taxon>Actinomycetota</taxon>
        <taxon>Actinomycetes</taxon>
        <taxon>Pseudonocardiales</taxon>
        <taxon>Pseudonocardiaceae</taxon>
        <taxon>Saccharomonospora</taxon>
    </lineage>
</organism>
<feature type="domain" description="HTH tetR-type" evidence="4">
    <location>
        <begin position="22"/>
        <end position="82"/>
    </location>
</feature>
<dbReference type="eggNOG" id="COG3226">
    <property type="taxonomic scope" value="Bacteria"/>
</dbReference>
<dbReference type="AlphaFoldDB" id="H5XD68"/>
<sequence>MGRRAADRTRPPGTDGRRARGERRKAEIIDATLRVVERDGADGVTHRSVAREAGVPPGLLTYYFASLEELLVAALSAVADEYVAQLRKIAESADPLTGFAELIASTGSSGRRRAVAERELSTLAARRPALRPKARYWRDAVTGIAHRYTSDPMHVEALVVAADGLCAAILLECIEPDPEHIRGVLARALGVFSADGD</sequence>
<evidence type="ECO:0000256" key="1">
    <source>
        <dbReference type="ARBA" id="ARBA00023125"/>
    </source>
</evidence>
<dbReference type="Pfam" id="PF00440">
    <property type="entry name" value="TetR_N"/>
    <property type="match status" value="1"/>
</dbReference>
<reference evidence="5 6" key="1">
    <citation type="submission" date="2011-11" db="EMBL/GenBank/DDBJ databases">
        <title>The Noncontiguous Finished sequence of Saccharomonospora cyanea NA-134.</title>
        <authorList>
            <consortium name="US DOE Joint Genome Institute"/>
            <person name="Lucas S."/>
            <person name="Han J."/>
            <person name="Lapidus A."/>
            <person name="Cheng J.-F."/>
            <person name="Goodwin L."/>
            <person name="Pitluck S."/>
            <person name="Peters L."/>
            <person name="Ovchinnikova G."/>
            <person name="Lu M."/>
            <person name="Detter J.C."/>
            <person name="Han C."/>
            <person name="Tapia R."/>
            <person name="Land M."/>
            <person name="Hauser L."/>
            <person name="Kyrpides N."/>
            <person name="Ivanova N."/>
            <person name="Pagani I."/>
            <person name="Brambilla E.-M."/>
            <person name="Klenk H.-P."/>
            <person name="Woyke T."/>
        </authorList>
    </citation>
    <scope>NUCLEOTIDE SEQUENCE [LARGE SCALE GENOMIC DNA]</scope>
    <source>
        <strain evidence="5 6">NA-134</strain>
    </source>
</reference>
<keyword evidence="6" id="KW-1185">Reference proteome</keyword>
<feature type="region of interest" description="Disordered" evidence="3">
    <location>
        <begin position="1"/>
        <end position="22"/>
    </location>
</feature>
<feature type="DNA-binding region" description="H-T-H motif" evidence="2">
    <location>
        <begin position="45"/>
        <end position="64"/>
    </location>
</feature>
<dbReference type="PANTHER" id="PTHR30055:SF231">
    <property type="entry name" value="TRANSCRIPTIONAL REGULATORY PROTEIN (PROBABLY DEOR-FAMILY)-RELATED"/>
    <property type="match status" value="1"/>
</dbReference>
<dbReference type="PROSITE" id="PS50977">
    <property type="entry name" value="HTH_TETR_2"/>
    <property type="match status" value="1"/>
</dbReference>
<dbReference type="EMBL" id="CM001440">
    <property type="protein sequence ID" value="EHR59148.1"/>
    <property type="molecule type" value="Genomic_DNA"/>
</dbReference>
<evidence type="ECO:0000313" key="6">
    <source>
        <dbReference type="Proteomes" id="UP000002791"/>
    </source>
</evidence>
<dbReference type="RefSeq" id="WP_005452773.1">
    <property type="nucleotide sequence ID" value="NZ_CM001440.1"/>
</dbReference>
<evidence type="ECO:0000256" key="2">
    <source>
        <dbReference type="PROSITE-ProRule" id="PRU00335"/>
    </source>
</evidence>
<protein>
    <recommendedName>
        <fullName evidence="4">HTH tetR-type domain-containing protein</fullName>
    </recommendedName>
</protein>
<proteinExistence type="predicted"/>
<dbReference type="SUPFAM" id="SSF46689">
    <property type="entry name" value="Homeodomain-like"/>
    <property type="match status" value="1"/>
</dbReference>
<evidence type="ECO:0000313" key="5">
    <source>
        <dbReference type="EMBL" id="EHR59148.1"/>
    </source>
</evidence>
<evidence type="ECO:0000259" key="4">
    <source>
        <dbReference type="PROSITE" id="PS50977"/>
    </source>
</evidence>
<evidence type="ECO:0000256" key="3">
    <source>
        <dbReference type="SAM" id="MobiDB-lite"/>
    </source>
</evidence>
<dbReference type="Gene3D" id="1.10.357.10">
    <property type="entry name" value="Tetracycline Repressor, domain 2"/>
    <property type="match status" value="1"/>
</dbReference>
<dbReference type="STRING" id="882082.SaccyDRAFT_0209"/>
<gene>
    <name evidence="5" type="ORF">SaccyDRAFT_0209</name>
</gene>
<dbReference type="InterPro" id="IPR001647">
    <property type="entry name" value="HTH_TetR"/>
</dbReference>
<dbReference type="HOGENOM" id="CLU_069356_21_2_11"/>
<dbReference type="OrthoDB" id="6929199at2"/>
<dbReference type="PANTHER" id="PTHR30055">
    <property type="entry name" value="HTH-TYPE TRANSCRIPTIONAL REGULATOR RUTR"/>
    <property type="match status" value="1"/>
</dbReference>
<dbReference type="Proteomes" id="UP000002791">
    <property type="component" value="Chromosome"/>
</dbReference>
<keyword evidence="1 2" id="KW-0238">DNA-binding</keyword>
<accession>H5XD68</accession>
<dbReference type="InterPro" id="IPR009057">
    <property type="entry name" value="Homeodomain-like_sf"/>
</dbReference>
<dbReference type="InterPro" id="IPR041583">
    <property type="entry name" value="TetR_C_31"/>
</dbReference>
<dbReference type="Pfam" id="PF17940">
    <property type="entry name" value="TetR_C_31"/>
    <property type="match status" value="1"/>
</dbReference>
<dbReference type="InterPro" id="IPR050109">
    <property type="entry name" value="HTH-type_TetR-like_transc_reg"/>
</dbReference>